<evidence type="ECO:0000256" key="4">
    <source>
        <dbReference type="ARBA" id="ARBA00022729"/>
    </source>
</evidence>
<comment type="function">
    <text evidence="6 7">Involved in the assembly process of the P-ring formation. It may associate with FlgF on the rod constituting a structure essential for the P-ring assembly or may act as a modulator protein for the P-ring assembly.</text>
</comment>
<evidence type="ECO:0000256" key="1">
    <source>
        <dbReference type="ARBA" id="ARBA00004418"/>
    </source>
</evidence>
<dbReference type="PANTHER" id="PTHR36307:SF1">
    <property type="entry name" value="FLAGELLA BASAL BODY P-RING FORMATION PROTEIN FLGA"/>
    <property type="match status" value="1"/>
</dbReference>
<dbReference type="NCBIfam" id="TIGR03170">
    <property type="entry name" value="flgA_cterm"/>
    <property type="match status" value="1"/>
</dbReference>
<organism evidence="9 10">
    <name type="scientific">Pseudidiomarina maritima</name>
    <dbReference type="NCBI Taxonomy" id="519453"/>
    <lineage>
        <taxon>Bacteria</taxon>
        <taxon>Pseudomonadati</taxon>
        <taxon>Pseudomonadota</taxon>
        <taxon>Gammaproteobacteria</taxon>
        <taxon>Alteromonadales</taxon>
        <taxon>Idiomarinaceae</taxon>
        <taxon>Pseudidiomarina</taxon>
    </lineage>
</organism>
<comment type="similarity">
    <text evidence="2 7">Belongs to the FlgA family.</text>
</comment>
<evidence type="ECO:0000256" key="6">
    <source>
        <dbReference type="ARBA" id="ARBA00025643"/>
    </source>
</evidence>
<keyword evidence="9" id="KW-0969">Cilium</keyword>
<dbReference type="Pfam" id="PF13144">
    <property type="entry name" value="ChapFlgA"/>
    <property type="match status" value="1"/>
</dbReference>
<evidence type="ECO:0000256" key="7">
    <source>
        <dbReference type="RuleBase" id="RU362063"/>
    </source>
</evidence>
<keyword evidence="7" id="KW-1005">Bacterial flagellum biogenesis</keyword>
<dbReference type="SMART" id="SM00858">
    <property type="entry name" value="SAF"/>
    <property type="match status" value="1"/>
</dbReference>
<dbReference type="GO" id="GO:0044780">
    <property type="term" value="P:bacterial-type flagellum assembly"/>
    <property type="evidence" value="ECO:0007669"/>
    <property type="project" value="InterPro"/>
</dbReference>
<keyword evidence="10" id="KW-1185">Reference proteome</keyword>
<proteinExistence type="inferred from homology"/>
<dbReference type="Gene3D" id="2.30.30.760">
    <property type="match status" value="1"/>
</dbReference>
<dbReference type="EMBL" id="FOYU01000003">
    <property type="protein sequence ID" value="SFR56208.1"/>
    <property type="molecule type" value="Genomic_DNA"/>
</dbReference>
<keyword evidence="4 7" id="KW-0732">Signal</keyword>
<evidence type="ECO:0000313" key="10">
    <source>
        <dbReference type="Proteomes" id="UP000199424"/>
    </source>
</evidence>
<evidence type="ECO:0000313" key="9">
    <source>
        <dbReference type="EMBL" id="SFR56208.1"/>
    </source>
</evidence>
<dbReference type="InterPro" id="IPR013974">
    <property type="entry name" value="SAF"/>
</dbReference>
<feature type="chain" id="PRO_5011331612" description="Flagella basal body P-ring formation protein FlgA" evidence="7">
    <location>
        <begin position="27"/>
        <end position="244"/>
    </location>
</feature>
<comment type="subcellular location">
    <subcellularLocation>
        <location evidence="1 7">Periplasm</location>
    </subcellularLocation>
</comment>
<dbReference type="CDD" id="cd11614">
    <property type="entry name" value="SAF_CpaB_FlgA_like"/>
    <property type="match status" value="1"/>
</dbReference>
<evidence type="ECO:0000256" key="3">
    <source>
        <dbReference type="ARBA" id="ARBA00014754"/>
    </source>
</evidence>
<dbReference type="InterPro" id="IPR039246">
    <property type="entry name" value="Flagellar_FlgA"/>
</dbReference>
<dbReference type="RefSeq" id="WP_092858107.1">
    <property type="nucleotide sequence ID" value="NZ_FOYU01000003.1"/>
</dbReference>
<keyword evidence="9" id="KW-0966">Cell projection</keyword>
<accession>A0A1I6HP95</accession>
<feature type="domain" description="SAF" evidence="8">
    <location>
        <begin position="116"/>
        <end position="182"/>
    </location>
</feature>
<dbReference type="Gene3D" id="3.90.1210.10">
    <property type="entry name" value="Antifreeze-like/N-acetylneuraminic acid synthase C-terminal domain"/>
    <property type="match status" value="1"/>
</dbReference>
<dbReference type="Proteomes" id="UP000199424">
    <property type="component" value="Unassembled WGS sequence"/>
</dbReference>
<feature type="signal peptide" evidence="7">
    <location>
        <begin position="1"/>
        <end position="26"/>
    </location>
</feature>
<dbReference type="GO" id="GO:0042597">
    <property type="term" value="C:periplasmic space"/>
    <property type="evidence" value="ECO:0007669"/>
    <property type="project" value="UniProtKB-SubCell"/>
</dbReference>
<evidence type="ECO:0000256" key="5">
    <source>
        <dbReference type="ARBA" id="ARBA00022764"/>
    </source>
</evidence>
<name>A0A1I6HP95_9GAMM</name>
<gene>
    <name evidence="9" type="ORF">SAMN04488070_1994</name>
</gene>
<protein>
    <recommendedName>
        <fullName evidence="3 7">Flagella basal body P-ring formation protein FlgA</fullName>
    </recommendedName>
</protein>
<evidence type="ECO:0000259" key="8">
    <source>
        <dbReference type="SMART" id="SM00858"/>
    </source>
</evidence>
<dbReference type="InterPro" id="IPR017585">
    <property type="entry name" value="SAF_FlgA"/>
</dbReference>
<sequence length="244" mass="26466">MQNKAPIRSWLLLTFTLILWGPPAVAGSVSDTQKVPGHAAIAKLVADHLPATTTNHRFDIITPLAVLSSLETCTSIDAHFTRQPQRLAGRTMVELHCTDLAQPTSRYVQINVIATGEYLVASRDLAANHTLQRTDISIQQGDLSQLPRHALLATPNAIAQALGQQLRRSLTQHSVLQANLLSRPNVVNFGDELLIEASGSGFQITRTGEAMDTGAIGDIIRVRLNNKQLLRVEITAAGRARPAQ</sequence>
<keyword evidence="5 7" id="KW-0574">Periplasm</keyword>
<dbReference type="AlphaFoldDB" id="A0A1I6HP95"/>
<evidence type="ECO:0000256" key="2">
    <source>
        <dbReference type="ARBA" id="ARBA00010474"/>
    </source>
</evidence>
<reference evidence="10" key="1">
    <citation type="submission" date="2016-10" db="EMBL/GenBank/DDBJ databases">
        <authorList>
            <person name="Varghese N."/>
            <person name="Submissions S."/>
        </authorList>
    </citation>
    <scope>NUCLEOTIDE SEQUENCE [LARGE SCALE GENOMIC DNA]</scope>
    <source>
        <strain evidence="10">CGMCC 1.7285</strain>
    </source>
</reference>
<dbReference type="PANTHER" id="PTHR36307">
    <property type="entry name" value="FLAGELLA BASAL BODY P-RING FORMATION PROTEIN FLGA"/>
    <property type="match status" value="1"/>
</dbReference>
<keyword evidence="9" id="KW-0282">Flagellum</keyword>